<dbReference type="Proteomes" id="UP000266743">
    <property type="component" value="Chromosome 4"/>
</dbReference>
<evidence type="ECO:0000313" key="2">
    <source>
        <dbReference type="EMBL" id="RHW73366.1"/>
    </source>
</evidence>
<evidence type="ECO:0000256" key="1">
    <source>
        <dbReference type="SAM" id="MobiDB-lite"/>
    </source>
</evidence>
<accession>A0A3L6LBB5</accession>
<feature type="compositionally biased region" description="Basic and acidic residues" evidence="1">
    <location>
        <begin position="11"/>
        <end position="22"/>
    </location>
</feature>
<dbReference type="EMBL" id="QSBY01000004">
    <property type="protein sequence ID" value="RHW73366.1"/>
    <property type="molecule type" value="Genomic_DNA"/>
</dbReference>
<comment type="caution">
    <text evidence="2">The sequence shown here is derived from an EMBL/GenBank/DDBJ whole genome shotgun (WGS) entry which is preliminary data.</text>
</comment>
<feature type="compositionally biased region" description="Acidic residues" evidence="1">
    <location>
        <begin position="1"/>
        <end position="10"/>
    </location>
</feature>
<proteinExistence type="predicted"/>
<evidence type="ECO:0000313" key="3">
    <source>
        <dbReference type="Proteomes" id="UP000266743"/>
    </source>
</evidence>
<gene>
    <name evidence="2" type="ORF">DPX39_040072100</name>
</gene>
<sequence length="132" mass="14652">MYFEEEENNDDYNKAEGDESPHSRASSNVSDMPMPPLPPPTTPADVYGLATEEIYSIIKELRRQIDDPTAHHDIKAMLKKEPSILLAVTRVLHESGLLRRGVVNAHGQVEEQIVPLPEAPAPPLPTGYSSWV</sequence>
<protein>
    <submittedName>
        <fullName evidence="2">Uncharacterized protein</fullName>
    </submittedName>
</protein>
<organism evidence="2 3">
    <name type="scientific">Trypanosoma brucei equiperdum</name>
    <dbReference type="NCBI Taxonomy" id="630700"/>
    <lineage>
        <taxon>Eukaryota</taxon>
        <taxon>Discoba</taxon>
        <taxon>Euglenozoa</taxon>
        <taxon>Kinetoplastea</taxon>
        <taxon>Metakinetoplastina</taxon>
        <taxon>Trypanosomatida</taxon>
        <taxon>Trypanosomatidae</taxon>
        <taxon>Trypanosoma</taxon>
    </lineage>
</organism>
<name>A0A3L6LBB5_9TRYP</name>
<reference evidence="2 3" key="1">
    <citation type="submission" date="2018-09" db="EMBL/GenBank/DDBJ databases">
        <title>whole genome sequence of T. equiperdum IVM-t1 strain.</title>
        <authorList>
            <person name="Suganuma K."/>
        </authorList>
    </citation>
    <scope>NUCLEOTIDE SEQUENCE [LARGE SCALE GENOMIC DNA]</scope>
    <source>
        <strain evidence="2 3">IVM-t1</strain>
    </source>
</reference>
<dbReference type="AlphaFoldDB" id="A0A3L6LBB5"/>
<feature type="compositionally biased region" description="Pro residues" evidence="1">
    <location>
        <begin position="33"/>
        <end position="42"/>
    </location>
</feature>
<feature type="region of interest" description="Disordered" evidence="1">
    <location>
        <begin position="1"/>
        <end position="45"/>
    </location>
</feature>